<dbReference type="Gene3D" id="2.160.10.10">
    <property type="entry name" value="Hexapeptide repeat proteins"/>
    <property type="match status" value="1"/>
</dbReference>
<keyword evidence="2" id="KW-1185">Reference proteome</keyword>
<protein>
    <submittedName>
        <fullName evidence="1">Uncharacterized protein</fullName>
    </submittedName>
</protein>
<comment type="caution">
    <text evidence="1">The sequence shown here is derived from an EMBL/GenBank/DDBJ whole genome shotgun (WGS) entry which is preliminary data.</text>
</comment>
<organism evidence="1 2">
    <name type="scientific">Rheinheimera nanhaiensis E407-8</name>
    <dbReference type="NCBI Taxonomy" id="562729"/>
    <lineage>
        <taxon>Bacteria</taxon>
        <taxon>Pseudomonadati</taxon>
        <taxon>Pseudomonadota</taxon>
        <taxon>Gammaproteobacteria</taxon>
        <taxon>Chromatiales</taxon>
        <taxon>Chromatiaceae</taxon>
        <taxon>Rheinheimera</taxon>
    </lineage>
</organism>
<evidence type="ECO:0000313" key="1">
    <source>
        <dbReference type="EMBL" id="GAB58344.1"/>
    </source>
</evidence>
<proteinExistence type="predicted"/>
<gene>
    <name evidence="1" type="ORF">RNAN_1316</name>
</gene>
<dbReference type="AlphaFoldDB" id="I1DWB6"/>
<dbReference type="STRING" id="562729.RNAN_1316"/>
<name>I1DWB6_9GAMM</name>
<sequence>MIIGCGTVILPGAHLYEGVALGALSLAKGEYPEWSIYAGNPAKFIKERKKTALQLEVDFLAEYNAN</sequence>
<dbReference type="SUPFAM" id="SSF51161">
    <property type="entry name" value="Trimeric LpxA-like enzymes"/>
    <property type="match status" value="1"/>
</dbReference>
<reference evidence="1 2" key="1">
    <citation type="journal article" date="2012" name="J. Bacteriol.">
        <title>Genome Sequence of the Protease-Producing Bacterium Rheinheimera nanhaiensis E407-8T, Isolated from Deep-Sea Sediment of the South China Sea.</title>
        <authorList>
            <person name="Zhang X.-Y."/>
            <person name="Zhang Y.-J."/>
            <person name="Qin Q.-L."/>
            <person name="Xie B.-B."/>
            <person name="Chen X.-L."/>
            <person name="Zhou B.-C."/>
            <person name="Zhang Y.-Z."/>
        </authorList>
    </citation>
    <scope>NUCLEOTIDE SEQUENCE [LARGE SCALE GENOMIC DNA]</scope>
    <source>
        <strain evidence="1 2">E407-8</strain>
    </source>
</reference>
<dbReference type="InterPro" id="IPR011004">
    <property type="entry name" value="Trimer_LpxA-like_sf"/>
</dbReference>
<evidence type="ECO:0000313" key="2">
    <source>
        <dbReference type="Proteomes" id="UP000004374"/>
    </source>
</evidence>
<accession>I1DWB6</accession>
<dbReference type="Proteomes" id="UP000004374">
    <property type="component" value="Unassembled WGS sequence"/>
</dbReference>
<dbReference type="EMBL" id="BAFK01000006">
    <property type="protein sequence ID" value="GAB58344.1"/>
    <property type="molecule type" value="Genomic_DNA"/>
</dbReference>